<dbReference type="SUPFAM" id="SSF51905">
    <property type="entry name" value="FAD/NAD(P)-binding domain"/>
    <property type="match status" value="1"/>
</dbReference>
<reference evidence="3" key="1">
    <citation type="submission" date="2020-03" db="EMBL/GenBank/DDBJ databases">
        <title>Draft Genome Sequence of Cylindrodendrum hubeiense.</title>
        <authorList>
            <person name="Buettner E."/>
            <person name="Kellner H."/>
        </authorList>
    </citation>
    <scope>NUCLEOTIDE SEQUENCE</scope>
    <source>
        <strain evidence="3">IHI 201604</strain>
    </source>
</reference>
<evidence type="ECO:0000256" key="1">
    <source>
        <dbReference type="SAM" id="MobiDB-lite"/>
    </source>
</evidence>
<organism evidence="3 4">
    <name type="scientific">Cylindrodendrum hubeiense</name>
    <dbReference type="NCBI Taxonomy" id="595255"/>
    <lineage>
        <taxon>Eukaryota</taxon>
        <taxon>Fungi</taxon>
        <taxon>Dikarya</taxon>
        <taxon>Ascomycota</taxon>
        <taxon>Pezizomycotina</taxon>
        <taxon>Sordariomycetes</taxon>
        <taxon>Hypocreomycetidae</taxon>
        <taxon>Hypocreales</taxon>
        <taxon>Nectriaceae</taxon>
        <taxon>Cylindrodendrum</taxon>
    </lineage>
</organism>
<feature type="compositionally biased region" description="Basic and acidic residues" evidence="1">
    <location>
        <begin position="56"/>
        <end position="76"/>
    </location>
</feature>
<feature type="region of interest" description="Disordered" evidence="1">
    <location>
        <begin position="36"/>
        <end position="93"/>
    </location>
</feature>
<dbReference type="AlphaFoldDB" id="A0A9P5HGJ3"/>
<dbReference type="PANTHER" id="PTHR42923">
    <property type="entry name" value="PROTOPORPHYRINOGEN OXIDASE"/>
    <property type="match status" value="1"/>
</dbReference>
<name>A0A9P5HGJ3_9HYPO</name>
<dbReference type="GO" id="GO:0016491">
    <property type="term" value="F:oxidoreductase activity"/>
    <property type="evidence" value="ECO:0007669"/>
    <property type="project" value="InterPro"/>
</dbReference>
<proteinExistence type="predicted"/>
<dbReference type="InterPro" id="IPR036188">
    <property type="entry name" value="FAD/NAD-bd_sf"/>
</dbReference>
<dbReference type="InterPro" id="IPR050464">
    <property type="entry name" value="Zeta_carotene_desat/Oxidored"/>
</dbReference>
<dbReference type="Gene3D" id="3.50.50.60">
    <property type="entry name" value="FAD/NAD(P)-binding domain"/>
    <property type="match status" value="1"/>
</dbReference>
<protein>
    <recommendedName>
        <fullName evidence="2">Amine oxidase domain-containing protein</fullName>
    </recommendedName>
</protein>
<evidence type="ECO:0000259" key="2">
    <source>
        <dbReference type="Pfam" id="PF01593"/>
    </source>
</evidence>
<feature type="domain" description="Amine oxidase" evidence="2">
    <location>
        <begin position="325"/>
        <end position="476"/>
    </location>
</feature>
<dbReference type="Proteomes" id="UP000722485">
    <property type="component" value="Unassembled WGS sequence"/>
</dbReference>
<accession>A0A9P5HGJ3</accession>
<feature type="compositionally biased region" description="Low complexity" evidence="1">
    <location>
        <begin position="77"/>
        <end position="93"/>
    </location>
</feature>
<dbReference type="EMBL" id="JAANBB010000045">
    <property type="protein sequence ID" value="KAF7553475.1"/>
    <property type="molecule type" value="Genomic_DNA"/>
</dbReference>
<dbReference type="Pfam" id="PF13450">
    <property type="entry name" value="NAD_binding_8"/>
    <property type="match status" value="1"/>
</dbReference>
<evidence type="ECO:0000313" key="4">
    <source>
        <dbReference type="Proteomes" id="UP000722485"/>
    </source>
</evidence>
<keyword evidence="4" id="KW-1185">Reference proteome</keyword>
<gene>
    <name evidence="3" type="ORF">G7Z17_g3620</name>
</gene>
<dbReference type="OrthoDB" id="5977668at2759"/>
<dbReference type="Pfam" id="PF01593">
    <property type="entry name" value="Amino_oxidase"/>
    <property type="match status" value="1"/>
</dbReference>
<comment type="caution">
    <text evidence="3">The sequence shown here is derived from an EMBL/GenBank/DDBJ whole genome shotgun (WGS) entry which is preliminary data.</text>
</comment>
<dbReference type="PANTHER" id="PTHR42923:SF42">
    <property type="entry name" value="AMINE OXIDASE DOMAIN-CONTAINING PROTEIN"/>
    <property type="match status" value="1"/>
</dbReference>
<evidence type="ECO:0000313" key="3">
    <source>
        <dbReference type="EMBL" id="KAF7553475.1"/>
    </source>
</evidence>
<sequence>MRRTAASAGQAAHDKRRIGHWLLGPTQLKLRCDDETRRKLKHRPRSSGVNLAMDIPADRPMDPADRPMDHPRHDGLQRPLEQPLQPQQPEQLQQTPLHRVAIVGTGLAGLSTAYLLQNDSQKRYAADSLSFDSASVAVKNTTTGITERVDLPMRAAAGGYYDNLLRLYHHLRIPLHPIRFLFVFAKAPPPTDAAAKVKTEPRRTDLTATEQAIAAPGTYFVHASNLHQMLPPWPGNRGVIPHLVEILYLIICHFWFSVACFAVQPLAASTSRDGGESFADYVQRIWLPRRYVSHYLLPLISSVSTCSHNELLAFPASDVVNYKKQSHGQQHYTVCGGVSQVQLRLAEGLKDIRLSTRVVEVVPGANQSDVTVRWQSTDGSAQITEQTFDRVVLAVSPDVAGSIFKPLRSTLNKIPTLRVESSVLRPGAAKGESATFEVDDGAGEDPMTCAHHLGDTSPSQVITLKTRFSETNGSQTEALHVMPGGVVVSTCPLDGAPDLKQVLKTARFTRTLRTTESRAVIEKIMGGSRGTSKKTDGDATSGWVNGEDNVWLVGAWCWDGMVLLEGCIVSAMRVAGDFGVTVPF</sequence>
<dbReference type="InterPro" id="IPR002937">
    <property type="entry name" value="Amino_oxidase"/>
</dbReference>